<name>A0A5B7H6B4_PORTR</name>
<organism evidence="1 2">
    <name type="scientific">Portunus trituberculatus</name>
    <name type="common">Swimming crab</name>
    <name type="synonym">Neptunus trituberculatus</name>
    <dbReference type="NCBI Taxonomy" id="210409"/>
    <lineage>
        <taxon>Eukaryota</taxon>
        <taxon>Metazoa</taxon>
        <taxon>Ecdysozoa</taxon>
        <taxon>Arthropoda</taxon>
        <taxon>Crustacea</taxon>
        <taxon>Multicrustacea</taxon>
        <taxon>Malacostraca</taxon>
        <taxon>Eumalacostraca</taxon>
        <taxon>Eucarida</taxon>
        <taxon>Decapoda</taxon>
        <taxon>Pleocyemata</taxon>
        <taxon>Brachyura</taxon>
        <taxon>Eubrachyura</taxon>
        <taxon>Portunoidea</taxon>
        <taxon>Portunidae</taxon>
        <taxon>Portuninae</taxon>
        <taxon>Portunus</taxon>
    </lineage>
</organism>
<dbReference type="EMBL" id="VSRR010022341">
    <property type="protein sequence ID" value="MPC64628.1"/>
    <property type="molecule type" value="Genomic_DNA"/>
</dbReference>
<evidence type="ECO:0000313" key="2">
    <source>
        <dbReference type="Proteomes" id="UP000324222"/>
    </source>
</evidence>
<dbReference type="Proteomes" id="UP000324222">
    <property type="component" value="Unassembled WGS sequence"/>
</dbReference>
<keyword evidence="2" id="KW-1185">Reference proteome</keyword>
<dbReference type="OrthoDB" id="5958943at2759"/>
<gene>
    <name evidence="1" type="ORF">E2C01_058746</name>
</gene>
<sequence length="61" mass="6471">MAFFTHLTRRSLAQSAAMANAIKNVTVIGSGLMGAGIAQMVSTTSFGIDNNTHILLRVHLI</sequence>
<evidence type="ECO:0000313" key="1">
    <source>
        <dbReference type="EMBL" id="MPC64628.1"/>
    </source>
</evidence>
<comment type="caution">
    <text evidence="1">The sequence shown here is derived from an EMBL/GenBank/DDBJ whole genome shotgun (WGS) entry which is preliminary data.</text>
</comment>
<proteinExistence type="predicted"/>
<accession>A0A5B7H6B4</accession>
<protein>
    <recommendedName>
        <fullName evidence="3">3-hydroxyacyl-CoA dehydrogenase NAD binding domain-containing protein</fullName>
    </recommendedName>
</protein>
<dbReference type="AlphaFoldDB" id="A0A5B7H6B4"/>
<reference evidence="1 2" key="1">
    <citation type="submission" date="2019-05" db="EMBL/GenBank/DDBJ databases">
        <title>Another draft genome of Portunus trituberculatus and its Hox gene families provides insights of decapod evolution.</title>
        <authorList>
            <person name="Jeong J.-H."/>
            <person name="Song I."/>
            <person name="Kim S."/>
            <person name="Choi T."/>
            <person name="Kim D."/>
            <person name="Ryu S."/>
            <person name="Kim W."/>
        </authorList>
    </citation>
    <scope>NUCLEOTIDE SEQUENCE [LARGE SCALE GENOMIC DNA]</scope>
    <source>
        <tissue evidence="1">Muscle</tissue>
    </source>
</reference>
<evidence type="ECO:0008006" key="3">
    <source>
        <dbReference type="Google" id="ProtNLM"/>
    </source>
</evidence>
<dbReference type="Gene3D" id="3.40.50.720">
    <property type="entry name" value="NAD(P)-binding Rossmann-like Domain"/>
    <property type="match status" value="1"/>
</dbReference>